<dbReference type="Proteomes" id="UP000195557">
    <property type="component" value="Unassembled WGS sequence"/>
</dbReference>
<evidence type="ECO:0000313" key="2">
    <source>
        <dbReference type="EMBL" id="OUS41972.1"/>
    </source>
</evidence>
<accession>A0A1Y5I472</accession>
<sequence length="108" mass="11749">MLTTRPRVIARTAPARGSRKSALHESIYLLRGVIPVPDSSTVPDVYIVHVTGIKGKSLTSYGDHAPALTCFMHIRRTAPQLATRELDVSSPGTAFNDEGAQHERYAHG</sequence>
<feature type="compositionally biased region" description="Basic and acidic residues" evidence="1">
    <location>
        <begin position="99"/>
        <end position="108"/>
    </location>
</feature>
<feature type="region of interest" description="Disordered" evidence="1">
    <location>
        <begin position="87"/>
        <end position="108"/>
    </location>
</feature>
<name>A0A1Y5I472_OSTTA</name>
<evidence type="ECO:0000256" key="1">
    <source>
        <dbReference type="SAM" id="MobiDB-lite"/>
    </source>
</evidence>
<proteinExistence type="predicted"/>
<reference evidence="2" key="1">
    <citation type="submission" date="2017-04" db="EMBL/GenBank/DDBJ databases">
        <title>Population genomics of picophytoplankton unveils novel chromosome hypervariability.</title>
        <authorList>
            <consortium name="DOE Joint Genome Institute"/>
            <person name="Blanc-Mathieu R."/>
            <person name="Krasovec M."/>
            <person name="Hebrard M."/>
            <person name="Yau S."/>
            <person name="Desgranges E."/>
            <person name="Martin J."/>
            <person name="Schackwitz W."/>
            <person name="Kuo A."/>
            <person name="Salin G."/>
            <person name="Donnadieu C."/>
            <person name="Desdevises Y."/>
            <person name="Sanchez-Ferandin S."/>
            <person name="Moreau H."/>
            <person name="Rivals E."/>
            <person name="Grigoriev I.V."/>
            <person name="Grimsley N."/>
            <person name="Eyre-Walker A."/>
            <person name="Piganeau G."/>
        </authorList>
    </citation>
    <scope>NUCLEOTIDE SEQUENCE [LARGE SCALE GENOMIC DNA]</scope>
    <source>
        <strain evidence="2">RCC 1115</strain>
    </source>
</reference>
<dbReference type="AlphaFoldDB" id="A0A1Y5I472"/>
<dbReference type="EMBL" id="KZ155839">
    <property type="protein sequence ID" value="OUS41972.1"/>
    <property type="molecule type" value="Genomic_DNA"/>
</dbReference>
<gene>
    <name evidence="2" type="ORF">BE221DRAFT_64169</name>
</gene>
<organism evidence="2">
    <name type="scientific">Ostreococcus tauri</name>
    <name type="common">Marine green alga</name>
    <dbReference type="NCBI Taxonomy" id="70448"/>
    <lineage>
        <taxon>Eukaryota</taxon>
        <taxon>Viridiplantae</taxon>
        <taxon>Chlorophyta</taxon>
        <taxon>Mamiellophyceae</taxon>
        <taxon>Mamiellales</taxon>
        <taxon>Bathycoccaceae</taxon>
        <taxon>Ostreococcus</taxon>
    </lineage>
</organism>
<protein>
    <submittedName>
        <fullName evidence="2">Uncharacterized protein</fullName>
    </submittedName>
</protein>